<reference evidence="3" key="2">
    <citation type="submission" date="2019-10" db="EMBL/GenBank/DDBJ databases">
        <authorList>
            <consortium name="NCBI Genome Project"/>
        </authorList>
    </citation>
    <scope>NUCLEOTIDE SEQUENCE</scope>
    <source>
        <strain evidence="3">NI907</strain>
    </source>
</reference>
<reference evidence="3" key="3">
    <citation type="submission" date="2025-08" db="UniProtKB">
        <authorList>
            <consortium name="RefSeq"/>
        </authorList>
    </citation>
    <scope>IDENTIFICATION</scope>
    <source>
        <strain evidence="3">NI907</strain>
    </source>
</reference>
<evidence type="ECO:0000256" key="1">
    <source>
        <dbReference type="SAM" id="MobiDB-lite"/>
    </source>
</evidence>
<evidence type="ECO:0000313" key="3">
    <source>
        <dbReference type="RefSeq" id="XP_030988160.1"/>
    </source>
</evidence>
<dbReference type="Proteomes" id="UP000515153">
    <property type="component" value="Unplaced"/>
</dbReference>
<sequence length="40" mass="4388">MVNKISSNCSSGYDLRPKVNPSVMRPEQANQACSGVYRVT</sequence>
<protein>
    <submittedName>
        <fullName evidence="3">Uncharacterized protein</fullName>
    </submittedName>
</protein>
<organism evidence="2 3">
    <name type="scientific">Pyricularia grisea</name>
    <name type="common">Crabgrass-specific blast fungus</name>
    <name type="synonym">Magnaporthe grisea</name>
    <dbReference type="NCBI Taxonomy" id="148305"/>
    <lineage>
        <taxon>Eukaryota</taxon>
        <taxon>Fungi</taxon>
        <taxon>Dikarya</taxon>
        <taxon>Ascomycota</taxon>
        <taxon>Pezizomycotina</taxon>
        <taxon>Sordariomycetes</taxon>
        <taxon>Sordariomycetidae</taxon>
        <taxon>Magnaporthales</taxon>
        <taxon>Pyriculariaceae</taxon>
        <taxon>Pyricularia</taxon>
    </lineage>
</organism>
<dbReference type="KEGG" id="pgri:PgNI_00382"/>
<accession>A0A6P8BLP4</accession>
<dbReference type="RefSeq" id="XP_030988160.1">
    <property type="nucleotide sequence ID" value="XM_031120463.1"/>
</dbReference>
<dbReference type="AlphaFoldDB" id="A0A6P8BLP4"/>
<feature type="compositionally biased region" description="Polar residues" evidence="1">
    <location>
        <begin position="1"/>
        <end position="11"/>
    </location>
</feature>
<keyword evidence="2" id="KW-1185">Reference proteome</keyword>
<reference evidence="3" key="1">
    <citation type="journal article" date="2019" name="Mol. Biol. Evol.">
        <title>Blast fungal genomes show frequent chromosomal changes, gene gains and losses, and effector gene turnover.</title>
        <authorList>
            <person name="Gomez Luciano L.B."/>
            <person name="Jason Tsai I."/>
            <person name="Chuma I."/>
            <person name="Tosa Y."/>
            <person name="Chen Y.H."/>
            <person name="Li J.Y."/>
            <person name="Li M.Y."/>
            <person name="Jade Lu M.Y."/>
            <person name="Nakayashiki H."/>
            <person name="Li W.H."/>
        </authorList>
    </citation>
    <scope>NUCLEOTIDE SEQUENCE</scope>
    <source>
        <strain evidence="3">NI907</strain>
    </source>
</reference>
<feature type="region of interest" description="Disordered" evidence="1">
    <location>
        <begin position="1"/>
        <end position="23"/>
    </location>
</feature>
<gene>
    <name evidence="3" type="ORF">PgNI_00382</name>
</gene>
<dbReference type="GeneID" id="41955377"/>
<name>A0A6P8BLP4_PYRGI</name>
<proteinExistence type="predicted"/>
<evidence type="ECO:0000313" key="2">
    <source>
        <dbReference type="Proteomes" id="UP000515153"/>
    </source>
</evidence>